<protein>
    <submittedName>
        <fullName evidence="2">Uncharacterized protein</fullName>
    </submittedName>
</protein>
<organism evidence="2 3">
    <name type="scientific">Psilocybe cf. subviscida</name>
    <dbReference type="NCBI Taxonomy" id="2480587"/>
    <lineage>
        <taxon>Eukaryota</taxon>
        <taxon>Fungi</taxon>
        <taxon>Dikarya</taxon>
        <taxon>Basidiomycota</taxon>
        <taxon>Agaricomycotina</taxon>
        <taxon>Agaricomycetes</taxon>
        <taxon>Agaricomycetidae</taxon>
        <taxon>Agaricales</taxon>
        <taxon>Agaricineae</taxon>
        <taxon>Strophariaceae</taxon>
        <taxon>Psilocybe</taxon>
    </lineage>
</organism>
<evidence type="ECO:0000313" key="2">
    <source>
        <dbReference type="EMBL" id="KAF5328357.1"/>
    </source>
</evidence>
<keyword evidence="3" id="KW-1185">Reference proteome</keyword>
<dbReference type="OrthoDB" id="3210262at2759"/>
<reference evidence="2 3" key="1">
    <citation type="journal article" date="2020" name="ISME J.">
        <title>Uncovering the hidden diversity of litter-decomposition mechanisms in mushroom-forming fungi.</title>
        <authorList>
            <person name="Floudas D."/>
            <person name="Bentzer J."/>
            <person name="Ahren D."/>
            <person name="Johansson T."/>
            <person name="Persson P."/>
            <person name="Tunlid A."/>
        </authorList>
    </citation>
    <scope>NUCLEOTIDE SEQUENCE [LARGE SCALE GENOMIC DNA]</scope>
    <source>
        <strain evidence="2 3">CBS 101986</strain>
    </source>
</reference>
<comment type="caution">
    <text evidence="2">The sequence shown here is derived from an EMBL/GenBank/DDBJ whole genome shotgun (WGS) entry which is preliminary data.</text>
</comment>
<proteinExistence type="predicted"/>
<keyword evidence="1" id="KW-0732">Signal</keyword>
<evidence type="ECO:0000313" key="3">
    <source>
        <dbReference type="Proteomes" id="UP000567179"/>
    </source>
</evidence>
<dbReference type="AlphaFoldDB" id="A0A8H5BU02"/>
<evidence type="ECO:0000256" key="1">
    <source>
        <dbReference type="SAM" id="SignalP"/>
    </source>
</evidence>
<accession>A0A8H5BU02</accession>
<gene>
    <name evidence="2" type="ORF">D9619_013283</name>
</gene>
<name>A0A8H5BU02_9AGAR</name>
<feature type="chain" id="PRO_5034431334" evidence="1">
    <location>
        <begin position="22"/>
        <end position="246"/>
    </location>
</feature>
<dbReference type="EMBL" id="JAACJJ010000004">
    <property type="protein sequence ID" value="KAF5328357.1"/>
    <property type="molecule type" value="Genomic_DNA"/>
</dbReference>
<sequence>MFFSTTSIALFVAILTQGVMAAPNGLVAITVAESTTPTITPTPQYTDATVHITPYTALTTGNGAVTKAVASNDIVLVIRTVTTVSNDINLALTKVTAQVTLADLTKIAAAAVQGFTQIVADIGKAVTMLPGTPVISGGVADTVVEVLVGFVKVHQALLNTVIGKHSIFAQFALTAPLAAVLRLIETGVDTFAFIIIGIIPTKKAIIQKEISGLDTTVKSSISVYSQICLPSLNFPKVMPTCIKLGL</sequence>
<dbReference type="Proteomes" id="UP000567179">
    <property type="component" value="Unassembled WGS sequence"/>
</dbReference>
<feature type="signal peptide" evidence="1">
    <location>
        <begin position="1"/>
        <end position="21"/>
    </location>
</feature>